<dbReference type="Proteomes" id="UP001159364">
    <property type="component" value="Linkage Group LG03"/>
</dbReference>
<dbReference type="Gene3D" id="1.10.287.110">
    <property type="entry name" value="DnaJ domain"/>
    <property type="match status" value="1"/>
</dbReference>
<protein>
    <recommendedName>
        <fullName evidence="2">J domain-containing protein</fullName>
    </recommendedName>
</protein>
<evidence type="ECO:0000256" key="1">
    <source>
        <dbReference type="SAM" id="Phobius"/>
    </source>
</evidence>
<dbReference type="PANTHER" id="PTHR44743:SF10">
    <property type="entry name" value="J DOMAIN-CONTAINING PROTEIN"/>
    <property type="match status" value="1"/>
</dbReference>
<dbReference type="PRINTS" id="PR00625">
    <property type="entry name" value="JDOMAIN"/>
</dbReference>
<dbReference type="SMART" id="SM00271">
    <property type="entry name" value="DnaJ"/>
    <property type="match status" value="1"/>
</dbReference>
<dbReference type="InterPro" id="IPR018253">
    <property type="entry name" value="DnaJ_domain_CS"/>
</dbReference>
<dbReference type="Pfam" id="PF00226">
    <property type="entry name" value="DnaJ"/>
    <property type="match status" value="1"/>
</dbReference>
<reference evidence="3 4" key="1">
    <citation type="submission" date="2021-09" db="EMBL/GenBank/DDBJ databases">
        <title>Genomic insights and catalytic innovation underlie evolution of tropane alkaloids biosynthesis.</title>
        <authorList>
            <person name="Wang Y.-J."/>
            <person name="Tian T."/>
            <person name="Huang J.-P."/>
            <person name="Huang S.-X."/>
        </authorList>
    </citation>
    <scope>NUCLEOTIDE SEQUENCE [LARGE SCALE GENOMIC DNA]</scope>
    <source>
        <strain evidence="3">KIB-2018</strain>
        <tissue evidence="3">Leaf</tissue>
    </source>
</reference>
<feature type="transmembrane region" description="Helical" evidence="1">
    <location>
        <begin position="40"/>
        <end position="67"/>
    </location>
</feature>
<dbReference type="PANTHER" id="PTHR44743">
    <property type="entry name" value="PUTATIVE, EXPRESSED-RELATED"/>
    <property type="match status" value="1"/>
</dbReference>
<dbReference type="CDD" id="cd06257">
    <property type="entry name" value="DnaJ"/>
    <property type="match status" value="1"/>
</dbReference>
<evidence type="ECO:0000313" key="3">
    <source>
        <dbReference type="EMBL" id="KAJ8769258.1"/>
    </source>
</evidence>
<dbReference type="AlphaFoldDB" id="A0AAV8TRC3"/>
<keyword evidence="4" id="KW-1185">Reference proteome</keyword>
<dbReference type="SUPFAM" id="SSF46565">
    <property type="entry name" value="Chaperone J-domain"/>
    <property type="match status" value="2"/>
</dbReference>
<keyword evidence="1" id="KW-0812">Transmembrane</keyword>
<feature type="domain" description="J" evidence="2">
    <location>
        <begin position="12"/>
        <end position="113"/>
    </location>
</feature>
<dbReference type="InterPro" id="IPR036869">
    <property type="entry name" value="J_dom_sf"/>
</dbReference>
<gene>
    <name evidence="3" type="ORF">K2173_002184</name>
</gene>
<organism evidence="3 4">
    <name type="scientific">Erythroxylum novogranatense</name>
    <dbReference type="NCBI Taxonomy" id="1862640"/>
    <lineage>
        <taxon>Eukaryota</taxon>
        <taxon>Viridiplantae</taxon>
        <taxon>Streptophyta</taxon>
        <taxon>Embryophyta</taxon>
        <taxon>Tracheophyta</taxon>
        <taxon>Spermatophyta</taxon>
        <taxon>Magnoliopsida</taxon>
        <taxon>eudicotyledons</taxon>
        <taxon>Gunneridae</taxon>
        <taxon>Pentapetalae</taxon>
        <taxon>rosids</taxon>
        <taxon>fabids</taxon>
        <taxon>Malpighiales</taxon>
        <taxon>Erythroxylaceae</taxon>
        <taxon>Erythroxylum</taxon>
    </lineage>
</organism>
<dbReference type="PROSITE" id="PS00636">
    <property type="entry name" value="DNAJ_1"/>
    <property type="match status" value="1"/>
</dbReference>
<sequence>MELTEEELGTGSYYTVLGVSSQSSIDEIKRAYRKMAMVKFWFLGSFSLFRLVFGNAVLPMVNCWWVILQQWHPDRWTKTPSLLSEAKRKFQQIQEAYSVLSDKRKRTLYDAGLYDSEDEQDEEFCDFLQDLMALMAQDRKEVREKNYSIEELQAMLIEMAQGFNQSPQWFLGDFRHPKRMRCDSNPMAWGAWGASGYCN</sequence>
<dbReference type="InterPro" id="IPR001623">
    <property type="entry name" value="DnaJ_domain"/>
</dbReference>
<dbReference type="EMBL" id="JAIWQS010000003">
    <property type="protein sequence ID" value="KAJ8769258.1"/>
    <property type="molecule type" value="Genomic_DNA"/>
</dbReference>
<keyword evidence="1" id="KW-0472">Membrane</keyword>
<keyword evidence="1" id="KW-1133">Transmembrane helix</keyword>
<proteinExistence type="predicted"/>
<dbReference type="PROSITE" id="PS50076">
    <property type="entry name" value="DNAJ_2"/>
    <property type="match status" value="1"/>
</dbReference>
<accession>A0AAV8TRC3</accession>
<comment type="caution">
    <text evidence="3">The sequence shown here is derived from an EMBL/GenBank/DDBJ whole genome shotgun (WGS) entry which is preliminary data.</text>
</comment>
<evidence type="ECO:0000313" key="4">
    <source>
        <dbReference type="Proteomes" id="UP001159364"/>
    </source>
</evidence>
<evidence type="ECO:0000259" key="2">
    <source>
        <dbReference type="PROSITE" id="PS50076"/>
    </source>
</evidence>
<name>A0AAV8TRC3_9ROSI</name>